<dbReference type="OrthoDB" id="757982at2759"/>
<proteinExistence type="predicted"/>
<sequence length="118" mass="13385">MAAAPLAYKCMAVAYMRVIFSSHASARRDQHELHRDLKNVPPPGNRPIVRLLNFARDADSAMEASRKSRIAFTSANRRVEDERFKEGITSVKRALDFSFLDVEGLLWLVRLALEAISR</sequence>
<dbReference type="Pfam" id="PF24756">
    <property type="entry name" value="THD_CWZF3-5-7"/>
    <property type="match status" value="2"/>
</dbReference>
<dbReference type="EMBL" id="BJWL01000008">
    <property type="protein sequence ID" value="GFY92836.1"/>
    <property type="molecule type" value="Genomic_DNA"/>
</dbReference>
<dbReference type="InterPro" id="IPR056406">
    <property type="entry name" value="THD_CWZF3/5/7"/>
</dbReference>
<feature type="domain" description="CWZF3/5/7 THD" evidence="1">
    <location>
        <begin position="47"/>
        <end position="117"/>
    </location>
</feature>
<evidence type="ECO:0000313" key="3">
    <source>
        <dbReference type="Proteomes" id="UP000585474"/>
    </source>
</evidence>
<comment type="caution">
    <text evidence="2">The sequence shown here is derived from an EMBL/GenBank/DDBJ whole genome shotgun (WGS) entry which is preliminary data.</text>
</comment>
<name>A0A7J0F352_9ERIC</name>
<dbReference type="PANTHER" id="PTHR46524:SF7">
    <property type="entry name" value="CW-TYPE ZINC FINGER"/>
    <property type="match status" value="1"/>
</dbReference>
<organism evidence="2 3">
    <name type="scientific">Actinidia rufa</name>
    <dbReference type="NCBI Taxonomy" id="165716"/>
    <lineage>
        <taxon>Eukaryota</taxon>
        <taxon>Viridiplantae</taxon>
        <taxon>Streptophyta</taxon>
        <taxon>Embryophyta</taxon>
        <taxon>Tracheophyta</taxon>
        <taxon>Spermatophyta</taxon>
        <taxon>Magnoliopsida</taxon>
        <taxon>eudicotyledons</taxon>
        <taxon>Gunneridae</taxon>
        <taxon>Pentapetalae</taxon>
        <taxon>asterids</taxon>
        <taxon>Ericales</taxon>
        <taxon>Actinidiaceae</taxon>
        <taxon>Actinidia</taxon>
    </lineage>
</organism>
<evidence type="ECO:0000259" key="1">
    <source>
        <dbReference type="Pfam" id="PF24756"/>
    </source>
</evidence>
<dbReference type="PANTHER" id="PTHR46524">
    <property type="entry name" value="CW-TYPE ZINC FINGER"/>
    <property type="match status" value="1"/>
</dbReference>
<dbReference type="Proteomes" id="UP000585474">
    <property type="component" value="Unassembled WGS sequence"/>
</dbReference>
<protein>
    <submittedName>
        <fullName evidence="2">CW-type zinc finger</fullName>
    </submittedName>
</protein>
<feature type="domain" description="CWZF3/5/7 THD" evidence="1">
    <location>
        <begin position="1"/>
        <end position="41"/>
    </location>
</feature>
<dbReference type="AlphaFoldDB" id="A0A7J0F352"/>
<accession>A0A7J0F352</accession>
<gene>
    <name evidence="2" type="ORF">Acr_08g0012320</name>
</gene>
<reference evidence="2 3" key="1">
    <citation type="submission" date="2019-07" db="EMBL/GenBank/DDBJ databases">
        <title>De Novo Assembly of kiwifruit Actinidia rufa.</title>
        <authorList>
            <person name="Sugita-Konishi S."/>
            <person name="Sato K."/>
            <person name="Mori E."/>
            <person name="Abe Y."/>
            <person name="Kisaki G."/>
            <person name="Hamano K."/>
            <person name="Suezawa K."/>
            <person name="Otani M."/>
            <person name="Fukuda T."/>
            <person name="Manabe T."/>
            <person name="Gomi K."/>
            <person name="Tabuchi M."/>
            <person name="Akimitsu K."/>
            <person name="Kataoka I."/>
        </authorList>
    </citation>
    <scope>NUCLEOTIDE SEQUENCE [LARGE SCALE GENOMIC DNA]</scope>
    <source>
        <strain evidence="3">cv. Fuchu</strain>
    </source>
</reference>
<dbReference type="InterPro" id="IPR055300">
    <property type="entry name" value="CWZF3/5/7"/>
</dbReference>
<evidence type="ECO:0000313" key="2">
    <source>
        <dbReference type="EMBL" id="GFY92836.1"/>
    </source>
</evidence>
<keyword evidence="3" id="KW-1185">Reference proteome</keyword>